<organism evidence="1 2">
    <name type="scientific">Treponema vincentii</name>
    <dbReference type="NCBI Taxonomy" id="69710"/>
    <lineage>
        <taxon>Bacteria</taxon>
        <taxon>Pseudomonadati</taxon>
        <taxon>Spirochaetota</taxon>
        <taxon>Spirochaetia</taxon>
        <taxon>Spirochaetales</taxon>
        <taxon>Treponemataceae</taxon>
        <taxon>Treponema</taxon>
    </lineage>
</organism>
<reference evidence="1 2" key="1">
    <citation type="submission" date="2020-01" db="EMBL/GenBank/DDBJ databases">
        <title>Complete genome sequence of a human oral phylogroup 1 Treponema sp. strain ATCC 700766, originally isolated from periodontitis dental plaque.</title>
        <authorList>
            <person name="Chan Y."/>
            <person name="Huo Y.-B."/>
            <person name="Yu X.-L."/>
            <person name="Zeng H."/>
            <person name="Leung W.-K."/>
            <person name="Watt R.M."/>
        </authorList>
    </citation>
    <scope>NUCLEOTIDE SEQUENCE [LARGE SCALE GENOMIC DNA]</scope>
    <source>
        <strain evidence="1 2">OMZ 804</strain>
    </source>
</reference>
<dbReference type="EMBL" id="CP048020">
    <property type="protein sequence ID" value="QHX44180.1"/>
    <property type="molecule type" value="Genomic_DNA"/>
</dbReference>
<protein>
    <submittedName>
        <fullName evidence="1">Uncharacterized protein</fullName>
    </submittedName>
</protein>
<accession>A0A6P1Y4G7</accession>
<proteinExistence type="predicted"/>
<dbReference type="RefSeq" id="WP_162664462.1">
    <property type="nucleotide sequence ID" value="NZ_CP048020.1"/>
</dbReference>
<dbReference type="Proteomes" id="UP000464374">
    <property type="component" value="Chromosome"/>
</dbReference>
<sequence length="174" mass="20191">MEITEKNLEEAIYALRKCADEHKNECVCTSNVVTEDICRDVAAYLEKRVQHVEKLEKVIKARGDAEVLEKLLNECVNVLAEAMKFKRIKAGEQAGRTGIKRNTPKLLWFIARLYFALDLFLVSLEPDWDSIFYEPDVFHKVKDMAQDSLECAVRSVDDEKQYADEELHRDTQHQ</sequence>
<dbReference type="KEGG" id="trz:GWP43_12775"/>
<dbReference type="AlphaFoldDB" id="A0A6P1Y4G7"/>
<evidence type="ECO:0000313" key="1">
    <source>
        <dbReference type="EMBL" id="QHX44180.1"/>
    </source>
</evidence>
<name>A0A6P1Y4G7_9SPIR</name>
<gene>
    <name evidence="1" type="ORF">GWP43_12775</name>
</gene>
<evidence type="ECO:0000313" key="2">
    <source>
        <dbReference type="Proteomes" id="UP000464374"/>
    </source>
</evidence>